<evidence type="ECO:0000313" key="2">
    <source>
        <dbReference type="EMBL" id="KAK4013974.1"/>
    </source>
</evidence>
<name>A0ABQ9ZNC5_9CRUS</name>
<sequence>MAYYDTTGFPDRCTNITDAASIESPQKSSLPALSKVVTGHFPGGIKPTPTPSPTPSFPPTPCPYPPFLSTPNPSPIHAVQPVLLPLQKSDIIWNRNV</sequence>
<organism evidence="2 3">
    <name type="scientific">Daphnia magna</name>
    <dbReference type="NCBI Taxonomy" id="35525"/>
    <lineage>
        <taxon>Eukaryota</taxon>
        <taxon>Metazoa</taxon>
        <taxon>Ecdysozoa</taxon>
        <taxon>Arthropoda</taxon>
        <taxon>Crustacea</taxon>
        <taxon>Branchiopoda</taxon>
        <taxon>Diplostraca</taxon>
        <taxon>Cladocera</taxon>
        <taxon>Anomopoda</taxon>
        <taxon>Daphniidae</taxon>
        <taxon>Daphnia</taxon>
    </lineage>
</organism>
<comment type="caution">
    <text evidence="2">The sequence shown here is derived from an EMBL/GenBank/DDBJ whole genome shotgun (WGS) entry which is preliminary data.</text>
</comment>
<accession>A0ABQ9ZNC5</accession>
<feature type="compositionally biased region" description="Pro residues" evidence="1">
    <location>
        <begin position="48"/>
        <end position="65"/>
    </location>
</feature>
<keyword evidence="3" id="KW-1185">Reference proteome</keyword>
<feature type="region of interest" description="Disordered" evidence="1">
    <location>
        <begin position="40"/>
        <end position="65"/>
    </location>
</feature>
<gene>
    <name evidence="2" type="ORF">OUZ56_026522</name>
</gene>
<dbReference type="Proteomes" id="UP001234178">
    <property type="component" value="Unassembled WGS sequence"/>
</dbReference>
<evidence type="ECO:0000313" key="3">
    <source>
        <dbReference type="Proteomes" id="UP001234178"/>
    </source>
</evidence>
<dbReference type="EMBL" id="JAOYFB010000004">
    <property type="protein sequence ID" value="KAK4013974.1"/>
    <property type="molecule type" value="Genomic_DNA"/>
</dbReference>
<reference evidence="2 3" key="1">
    <citation type="journal article" date="2023" name="Nucleic Acids Res.">
        <title>The hologenome of Daphnia magna reveals possible DNA methylation and microbiome-mediated evolution of the host genome.</title>
        <authorList>
            <person name="Chaturvedi A."/>
            <person name="Li X."/>
            <person name="Dhandapani V."/>
            <person name="Marshall H."/>
            <person name="Kissane S."/>
            <person name="Cuenca-Cambronero M."/>
            <person name="Asole G."/>
            <person name="Calvet F."/>
            <person name="Ruiz-Romero M."/>
            <person name="Marangio P."/>
            <person name="Guigo R."/>
            <person name="Rago D."/>
            <person name="Mirbahai L."/>
            <person name="Eastwood N."/>
            <person name="Colbourne J.K."/>
            <person name="Zhou J."/>
            <person name="Mallon E."/>
            <person name="Orsini L."/>
        </authorList>
    </citation>
    <scope>NUCLEOTIDE SEQUENCE [LARGE SCALE GENOMIC DNA]</scope>
    <source>
        <strain evidence="2">LRV0_1</strain>
    </source>
</reference>
<protein>
    <submittedName>
        <fullName evidence="2">Uncharacterized protein</fullName>
    </submittedName>
</protein>
<evidence type="ECO:0000256" key="1">
    <source>
        <dbReference type="SAM" id="MobiDB-lite"/>
    </source>
</evidence>
<proteinExistence type="predicted"/>